<dbReference type="InterPro" id="IPR025971">
    <property type="entry name" value="LppP/LprE"/>
</dbReference>
<keyword evidence="3 7" id="KW-0472">Membrane</keyword>
<evidence type="ECO:0008006" key="10">
    <source>
        <dbReference type="Google" id="ProtNLM"/>
    </source>
</evidence>
<keyword evidence="4" id="KW-0564">Palmitate</keyword>
<reference evidence="8 9" key="1">
    <citation type="submission" date="2016-06" db="EMBL/GenBank/DDBJ databases">
        <authorList>
            <person name="Kjaerup R.B."/>
            <person name="Dalgaard T.S."/>
            <person name="Juul-Madsen H.R."/>
        </authorList>
    </citation>
    <scope>NUCLEOTIDE SEQUENCE [LARGE SCALE GENOMIC DNA]</scope>
    <source>
        <strain evidence="8 9">1245752.6</strain>
    </source>
</reference>
<feature type="transmembrane region" description="Helical" evidence="7">
    <location>
        <begin position="37"/>
        <end position="58"/>
    </location>
</feature>
<protein>
    <recommendedName>
        <fullName evidence="10">LppP/LprE family lipoprotein</fullName>
    </recommendedName>
</protein>
<dbReference type="Pfam" id="PF14041">
    <property type="entry name" value="Lipoprotein_21"/>
    <property type="match status" value="1"/>
</dbReference>
<evidence type="ECO:0000256" key="4">
    <source>
        <dbReference type="ARBA" id="ARBA00023139"/>
    </source>
</evidence>
<name>A0A1A6BCG6_MYCGO</name>
<feature type="region of interest" description="Disordered" evidence="6">
    <location>
        <begin position="1"/>
        <end position="28"/>
    </location>
</feature>
<organism evidence="8 9">
    <name type="scientific">Mycobacterium gordonae</name>
    <dbReference type="NCBI Taxonomy" id="1778"/>
    <lineage>
        <taxon>Bacteria</taxon>
        <taxon>Bacillati</taxon>
        <taxon>Actinomycetota</taxon>
        <taxon>Actinomycetes</taxon>
        <taxon>Mycobacteriales</taxon>
        <taxon>Mycobacteriaceae</taxon>
        <taxon>Mycobacterium</taxon>
    </lineage>
</organism>
<gene>
    <name evidence="8" type="ORF">A9W98_27615</name>
</gene>
<feature type="region of interest" description="Disordered" evidence="6">
    <location>
        <begin position="62"/>
        <end position="93"/>
    </location>
</feature>
<dbReference type="OrthoDB" id="3254867at2"/>
<dbReference type="Proteomes" id="UP000093757">
    <property type="component" value="Unassembled WGS sequence"/>
</dbReference>
<proteinExistence type="predicted"/>
<keyword evidence="7" id="KW-1133">Transmembrane helix</keyword>
<dbReference type="EMBL" id="MAEM01000403">
    <property type="protein sequence ID" value="OBR99943.1"/>
    <property type="molecule type" value="Genomic_DNA"/>
</dbReference>
<feature type="compositionally biased region" description="Low complexity" evidence="6">
    <location>
        <begin position="67"/>
        <end position="89"/>
    </location>
</feature>
<evidence type="ECO:0000256" key="6">
    <source>
        <dbReference type="SAM" id="MobiDB-lite"/>
    </source>
</evidence>
<evidence type="ECO:0000256" key="3">
    <source>
        <dbReference type="ARBA" id="ARBA00023136"/>
    </source>
</evidence>
<evidence type="ECO:0000256" key="2">
    <source>
        <dbReference type="ARBA" id="ARBA00022729"/>
    </source>
</evidence>
<evidence type="ECO:0000313" key="8">
    <source>
        <dbReference type="EMBL" id="OBR99943.1"/>
    </source>
</evidence>
<comment type="caution">
    <text evidence="8">The sequence shown here is derived from an EMBL/GenBank/DDBJ whole genome shotgun (WGS) entry which is preliminary data.</text>
</comment>
<evidence type="ECO:0000256" key="5">
    <source>
        <dbReference type="ARBA" id="ARBA00023288"/>
    </source>
</evidence>
<accession>A0A1A6BCG6</accession>
<dbReference type="AlphaFoldDB" id="A0A1A6BCG6"/>
<sequence length="224" mass="23184">MVAEEVDPDWPPPAYDPSDDLDTTRPGTGGLAPGRTVWLVVALVALVCLAVVAVFAFGGDDKDPRAARSGPSSSAAAPAPTTGTASPTACGPNEATALSAALGQVPPDRKTGKPWDRNASSSNYNACADLSAIVVSVQDGTSSSPDLALMFHRGAFVGTATPRAYPFTELEGPASTNDIVVLTYRTQQSCSTCTDGTLTTVGFQWKGDKVQMLDWPPESLDSPP</sequence>
<evidence type="ECO:0000256" key="7">
    <source>
        <dbReference type="SAM" id="Phobius"/>
    </source>
</evidence>
<dbReference type="RefSeq" id="WP_065135700.1">
    <property type="nucleotide sequence ID" value="NZ_MAEM01000403.1"/>
</dbReference>
<keyword evidence="7" id="KW-0812">Transmembrane</keyword>
<evidence type="ECO:0000313" key="9">
    <source>
        <dbReference type="Proteomes" id="UP000093757"/>
    </source>
</evidence>
<keyword evidence="1" id="KW-1003">Cell membrane</keyword>
<keyword evidence="2" id="KW-0732">Signal</keyword>
<keyword evidence="5" id="KW-0449">Lipoprotein</keyword>
<evidence type="ECO:0000256" key="1">
    <source>
        <dbReference type="ARBA" id="ARBA00022475"/>
    </source>
</evidence>